<dbReference type="PANTHER" id="PTHR36154">
    <property type="entry name" value="DNA-BINDING TRANSCRIPTIONAL ACTIVATOR ALPA"/>
    <property type="match status" value="1"/>
</dbReference>
<keyword evidence="2" id="KW-1185">Reference proteome</keyword>
<proteinExistence type="predicted"/>
<comment type="caution">
    <text evidence="1">The sequence shown here is derived from an EMBL/GenBank/DDBJ whole genome shotgun (WGS) entry which is preliminary data.</text>
</comment>
<dbReference type="Pfam" id="PF05930">
    <property type="entry name" value="Phage_AlpA"/>
    <property type="match status" value="1"/>
</dbReference>
<dbReference type="PANTHER" id="PTHR36154:SF1">
    <property type="entry name" value="DNA-BINDING TRANSCRIPTIONAL ACTIVATOR ALPA"/>
    <property type="match status" value="1"/>
</dbReference>
<dbReference type="EMBL" id="SHNN01000007">
    <property type="protein sequence ID" value="MCX2983381.1"/>
    <property type="molecule type" value="Genomic_DNA"/>
</dbReference>
<evidence type="ECO:0000313" key="2">
    <source>
        <dbReference type="Proteomes" id="UP001143362"/>
    </source>
</evidence>
<sequence>MTFLRLPEIVKRVGLCRSSIYAKMADGTFPLSVKLGGRSVAWRRVDVETWEADPLGYGGWRRG</sequence>
<dbReference type="Proteomes" id="UP001143362">
    <property type="component" value="Unassembled WGS sequence"/>
</dbReference>
<dbReference type="InterPro" id="IPR010260">
    <property type="entry name" value="AlpA"/>
</dbReference>
<name>A0ABT3TM22_9GAMM</name>
<organism evidence="1 2">
    <name type="scientific">Candidatus Litorirhabdus singularis</name>
    <dbReference type="NCBI Taxonomy" id="2518993"/>
    <lineage>
        <taxon>Bacteria</taxon>
        <taxon>Pseudomonadati</taxon>
        <taxon>Pseudomonadota</taxon>
        <taxon>Gammaproteobacteria</taxon>
        <taxon>Cellvibrionales</taxon>
        <taxon>Halieaceae</taxon>
        <taxon>Candidatus Litorirhabdus</taxon>
    </lineage>
</organism>
<accession>A0ABT3TM22</accession>
<gene>
    <name evidence="1" type="ORF">EYC98_21180</name>
</gene>
<reference evidence="1" key="1">
    <citation type="submission" date="2019-02" db="EMBL/GenBank/DDBJ databases">
        <authorList>
            <person name="Li S.-H."/>
        </authorList>
    </citation>
    <scope>NUCLEOTIDE SEQUENCE</scope>
    <source>
        <strain evidence="1">IMCC14734</strain>
    </source>
</reference>
<evidence type="ECO:0000313" key="1">
    <source>
        <dbReference type="EMBL" id="MCX2983381.1"/>
    </source>
</evidence>
<protein>
    <submittedName>
        <fullName evidence="1">AlpA family phage regulatory protein</fullName>
    </submittedName>
</protein>
<dbReference type="InterPro" id="IPR052931">
    <property type="entry name" value="Prophage_regulatory_activator"/>
</dbReference>
<dbReference type="Gene3D" id="1.10.238.160">
    <property type="match status" value="1"/>
</dbReference>